<dbReference type="AlphaFoldDB" id="A0A561PL38"/>
<dbReference type="Proteomes" id="UP000320811">
    <property type="component" value="Unassembled WGS sequence"/>
</dbReference>
<organism evidence="1 2">
    <name type="scientific">Chitinophaga polysaccharea</name>
    <dbReference type="NCBI Taxonomy" id="1293035"/>
    <lineage>
        <taxon>Bacteria</taxon>
        <taxon>Pseudomonadati</taxon>
        <taxon>Bacteroidota</taxon>
        <taxon>Chitinophagia</taxon>
        <taxon>Chitinophagales</taxon>
        <taxon>Chitinophagaceae</taxon>
        <taxon>Chitinophaga</taxon>
    </lineage>
</organism>
<dbReference type="RefSeq" id="WP_145671262.1">
    <property type="nucleotide sequence ID" value="NZ_VIWO01000006.1"/>
</dbReference>
<proteinExistence type="predicted"/>
<keyword evidence="2" id="KW-1185">Reference proteome</keyword>
<name>A0A561PL38_9BACT</name>
<evidence type="ECO:0000313" key="2">
    <source>
        <dbReference type="Proteomes" id="UP000320811"/>
    </source>
</evidence>
<protein>
    <submittedName>
        <fullName evidence="1">Uncharacterized protein</fullName>
    </submittedName>
</protein>
<accession>A0A561PL38</accession>
<reference evidence="1 2" key="1">
    <citation type="submission" date="2019-06" db="EMBL/GenBank/DDBJ databases">
        <title>Sorghum-associated microbial communities from plants grown in Nebraska, USA.</title>
        <authorList>
            <person name="Schachtman D."/>
        </authorList>
    </citation>
    <scope>NUCLEOTIDE SEQUENCE [LARGE SCALE GENOMIC DNA]</scope>
    <source>
        <strain evidence="1 2">1209</strain>
    </source>
</reference>
<evidence type="ECO:0000313" key="1">
    <source>
        <dbReference type="EMBL" id="TWF38827.1"/>
    </source>
</evidence>
<dbReference type="EMBL" id="VIWO01000006">
    <property type="protein sequence ID" value="TWF38827.1"/>
    <property type="molecule type" value="Genomic_DNA"/>
</dbReference>
<gene>
    <name evidence="1" type="ORF">FHW36_10648</name>
</gene>
<sequence length="68" mass="7980">MITPEKRREILDRLKEVDTSEMCRRAGVKRRTFYAVLDNESSHYEVVEAVLQQADIELNSRLEKVNSL</sequence>
<comment type="caution">
    <text evidence="1">The sequence shown here is derived from an EMBL/GenBank/DDBJ whole genome shotgun (WGS) entry which is preliminary data.</text>
</comment>